<comment type="subcellular location">
    <subcellularLocation>
        <location evidence="1">Cell membrane</location>
        <topology evidence="1">Multi-pass membrane protein</topology>
    </subcellularLocation>
</comment>
<name>A0ABT4TGG2_9ACTN</name>
<keyword evidence="4" id="KW-1003">Cell membrane</keyword>
<proteinExistence type="inferred from homology"/>
<dbReference type="InterPro" id="IPR036259">
    <property type="entry name" value="MFS_trans_sf"/>
</dbReference>
<protein>
    <submittedName>
        <fullName evidence="11">MFS transporter</fullName>
    </submittedName>
</protein>
<feature type="transmembrane region" description="Helical" evidence="9">
    <location>
        <begin position="366"/>
        <end position="384"/>
    </location>
</feature>
<sequence length="422" mass="42949">MAAGRDALGHAAGSSGYRRITAAMTAAGVATFAQLYAVQAVLPGMAEDFSAAASTVALSVSFATAGLAACVLVWSGLADRFGRVGVMTAALVVSTVLGLAAPFAPEIWSLLLLRALQGAFLGGVPAVAMAYLAEEIAPSHLSRAAGIYIAGNTVGGMSGRLVAGAVADLGGWRWGVGADSLLALAALVVFLVAVPPARGFVPRPRKRRDSGGAQGAGDDRSGKRPGHGLLRRVGGAVGDPGLLALYAHALLLMGAFVTVYNYLGFRMMDAPFGLSQTVVAFLFVAYLAGTVSSAAVGRAVERFGRHPVLAGCVLLMAGGAALLVLPVFAAVAVGLLVLTFFFFAAHTTASAWVGHRADPFARAQAAALYTLAYYLGSSAFGWLGGVLFDAWGWGAVVGFVVTLCALALVSGLALRAAPRDPR</sequence>
<evidence type="ECO:0000256" key="8">
    <source>
        <dbReference type="SAM" id="MobiDB-lite"/>
    </source>
</evidence>
<dbReference type="SUPFAM" id="SSF103473">
    <property type="entry name" value="MFS general substrate transporter"/>
    <property type="match status" value="1"/>
</dbReference>
<organism evidence="11 12">
    <name type="scientific">Nocardiopsis suaedae</name>
    <dbReference type="NCBI Taxonomy" id="3018444"/>
    <lineage>
        <taxon>Bacteria</taxon>
        <taxon>Bacillati</taxon>
        <taxon>Actinomycetota</taxon>
        <taxon>Actinomycetes</taxon>
        <taxon>Streptosporangiales</taxon>
        <taxon>Nocardiopsidaceae</taxon>
        <taxon>Nocardiopsis</taxon>
    </lineage>
</organism>
<evidence type="ECO:0000256" key="1">
    <source>
        <dbReference type="ARBA" id="ARBA00004651"/>
    </source>
</evidence>
<comment type="caution">
    <text evidence="11">The sequence shown here is derived from an EMBL/GenBank/DDBJ whole genome shotgun (WGS) entry which is preliminary data.</text>
</comment>
<evidence type="ECO:0000256" key="5">
    <source>
        <dbReference type="ARBA" id="ARBA00022692"/>
    </source>
</evidence>
<evidence type="ECO:0000256" key="9">
    <source>
        <dbReference type="SAM" id="Phobius"/>
    </source>
</evidence>
<gene>
    <name evidence="11" type="ORF">O4U47_04630</name>
</gene>
<evidence type="ECO:0000256" key="4">
    <source>
        <dbReference type="ARBA" id="ARBA00022475"/>
    </source>
</evidence>
<feature type="transmembrane region" description="Helical" evidence="9">
    <location>
        <begin position="86"/>
        <end position="105"/>
    </location>
</feature>
<feature type="transmembrane region" description="Helical" evidence="9">
    <location>
        <begin position="49"/>
        <end position="74"/>
    </location>
</feature>
<feature type="domain" description="Major facilitator superfamily (MFS) profile" evidence="10">
    <location>
        <begin position="20"/>
        <end position="419"/>
    </location>
</feature>
<dbReference type="InterPro" id="IPR020846">
    <property type="entry name" value="MFS_dom"/>
</dbReference>
<comment type="similarity">
    <text evidence="2">Belongs to the major facilitator superfamily.</text>
</comment>
<dbReference type="InterPro" id="IPR011701">
    <property type="entry name" value="MFS"/>
</dbReference>
<feature type="transmembrane region" description="Helical" evidence="9">
    <location>
        <begin position="111"/>
        <end position="133"/>
    </location>
</feature>
<dbReference type="PANTHER" id="PTHR43271:SF1">
    <property type="entry name" value="INNER MEMBRANE TRANSPORT PROTEIN YNFM"/>
    <property type="match status" value="1"/>
</dbReference>
<evidence type="ECO:0000256" key="3">
    <source>
        <dbReference type="ARBA" id="ARBA00022448"/>
    </source>
</evidence>
<dbReference type="PROSITE" id="PS50850">
    <property type="entry name" value="MFS"/>
    <property type="match status" value="1"/>
</dbReference>
<feature type="transmembrane region" description="Helical" evidence="9">
    <location>
        <begin position="145"/>
        <end position="169"/>
    </location>
</feature>
<keyword evidence="7 9" id="KW-0472">Membrane</keyword>
<feature type="transmembrane region" description="Helical" evidence="9">
    <location>
        <begin position="335"/>
        <end position="354"/>
    </location>
</feature>
<feature type="transmembrane region" description="Helical" evidence="9">
    <location>
        <begin position="181"/>
        <end position="201"/>
    </location>
</feature>
<dbReference type="Proteomes" id="UP001165685">
    <property type="component" value="Unassembled WGS sequence"/>
</dbReference>
<dbReference type="RefSeq" id="WP_270676291.1">
    <property type="nucleotide sequence ID" value="NZ_JAQFWP010000005.1"/>
</dbReference>
<dbReference type="PANTHER" id="PTHR43271">
    <property type="entry name" value="BLL2771 PROTEIN"/>
    <property type="match status" value="1"/>
</dbReference>
<feature type="transmembrane region" description="Helical" evidence="9">
    <location>
        <begin position="241"/>
        <end position="263"/>
    </location>
</feature>
<feature type="transmembrane region" description="Helical" evidence="9">
    <location>
        <begin position="308"/>
        <end position="329"/>
    </location>
</feature>
<accession>A0ABT4TGG2</accession>
<keyword evidence="12" id="KW-1185">Reference proteome</keyword>
<evidence type="ECO:0000256" key="6">
    <source>
        <dbReference type="ARBA" id="ARBA00022989"/>
    </source>
</evidence>
<dbReference type="Gene3D" id="1.20.1250.20">
    <property type="entry name" value="MFS general substrate transporter like domains"/>
    <property type="match status" value="1"/>
</dbReference>
<dbReference type="CDD" id="cd17324">
    <property type="entry name" value="MFS_NepI_like"/>
    <property type="match status" value="1"/>
</dbReference>
<evidence type="ECO:0000259" key="10">
    <source>
        <dbReference type="PROSITE" id="PS50850"/>
    </source>
</evidence>
<keyword evidence="3" id="KW-0813">Transport</keyword>
<dbReference type="Pfam" id="PF07690">
    <property type="entry name" value="MFS_1"/>
    <property type="match status" value="1"/>
</dbReference>
<keyword evidence="5 9" id="KW-0812">Transmembrane</keyword>
<feature type="region of interest" description="Disordered" evidence="8">
    <location>
        <begin position="202"/>
        <end position="226"/>
    </location>
</feature>
<evidence type="ECO:0000256" key="2">
    <source>
        <dbReference type="ARBA" id="ARBA00008335"/>
    </source>
</evidence>
<keyword evidence="6 9" id="KW-1133">Transmembrane helix</keyword>
<evidence type="ECO:0000313" key="12">
    <source>
        <dbReference type="Proteomes" id="UP001165685"/>
    </source>
</evidence>
<feature type="transmembrane region" description="Helical" evidence="9">
    <location>
        <begin position="275"/>
        <end position="296"/>
    </location>
</feature>
<evidence type="ECO:0000313" key="11">
    <source>
        <dbReference type="EMBL" id="MDA2803788.1"/>
    </source>
</evidence>
<dbReference type="EMBL" id="JAQFWP010000005">
    <property type="protein sequence ID" value="MDA2803788.1"/>
    <property type="molecule type" value="Genomic_DNA"/>
</dbReference>
<feature type="transmembrane region" description="Helical" evidence="9">
    <location>
        <begin position="20"/>
        <end position="37"/>
    </location>
</feature>
<evidence type="ECO:0000256" key="7">
    <source>
        <dbReference type="ARBA" id="ARBA00023136"/>
    </source>
</evidence>
<reference evidence="11" key="1">
    <citation type="submission" date="2023-01" db="EMBL/GenBank/DDBJ databases">
        <title>Draft genome sequence of Nocardiopsis sp. LSu2-4 isolated from halophytes.</title>
        <authorList>
            <person name="Duangmal K."/>
            <person name="Chantavorakit T."/>
        </authorList>
    </citation>
    <scope>NUCLEOTIDE SEQUENCE</scope>
    <source>
        <strain evidence="11">LSu2-4</strain>
    </source>
</reference>
<feature type="transmembrane region" description="Helical" evidence="9">
    <location>
        <begin position="390"/>
        <end position="414"/>
    </location>
</feature>